<keyword evidence="3" id="KW-0547">Nucleotide-binding</keyword>
<feature type="binding site" evidence="3">
    <location>
        <begin position="170"/>
        <end position="174"/>
    </location>
    <ligand>
        <name>ATP</name>
        <dbReference type="ChEBI" id="CHEBI:30616"/>
    </ligand>
</feature>
<dbReference type="InterPro" id="IPR002624">
    <property type="entry name" value="DCK/DGK"/>
</dbReference>
<dbReference type="AlphaFoldDB" id="A0AAE1H6T4"/>
<evidence type="ECO:0000256" key="1">
    <source>
        <dbReference type="ARBA" id="ARBA00007420"/>
    </source>
</evidence>
<dbReference type="PANTHER" id="PTHR10513:SF35">
    <property type="entry name" value="DEOXYADENOSINE KINASE"/>
    <property type="match status" value="1"/>
</dbReference>
<name>A0AAE1H6T4_9NEOP</name>
<dbReference type="GO" id="GO:0019136">
    <property type="term" value="F:deoxynucleoside kinase activity"/>
    <property type="evidence" value="ECO:0007669"/>
    <property type="project" value="InterPro"/>
</dbReference>
<evidence type="ECO:0000256" key="4">
    <source>
        <dbReference type="SAM" id="SignalP"/>
    </source>
</evidence>
<keyword evidence="4" id="KW-0732">Signal</keyword>
<feature type="signal peptide" evidence="4">
    <location>
        <begin position="1"/>
        <end position="24"/>
    </location>
</feature>
<feature type="domain" description="Deoxynucleoside kinase" evidence="5">
    <location>
        <begin position="35"/>
        <end position="216"/>
    </location>
</feature>
<proteinExistence type="inferred from homology"/>
<reference evidence="6" key="1">
    <citation type="submission" date="2021-07" db="EMBL/GenBank/DDBJ databases">
        <authorList>
            <person name="Catto M.A."/>
            <person name="Jacobson A."/>
            <person name="Kennedy G."/>
            <person name="Labadie P."/>
            <person name="Hunt B.G."/>
            <person name="Srinivasan R."/>
        </authorList>
    </citation>
    <scope>NUCLEOTIDE SEQUENCE</scope>
    <source>
        <strain evidence="6">PL_HMW_Pooled</strain>
        <tissue evidence="6">Head</tissue>
    </source>
</reference>
<feature type="chain" id="PRO_5042104729" evidence="4">
    <location>
        <begin position="25"/>
        <end position="242"/>
    </location>
</feature>
<dbReference type="Gene3D" id="3.40.50.300">
    <property type="entry name" value="P-loop containing nucleotide triphosphate hydrolases"/>
    <property type="match status" value="1"/>
</dbReference>
<dbReference type="InterPro" id="IPR027417">
    <property type="entry name" value="P-loop_NTPase"/>
</dbReference>
<keyword evidence="6" id="KW-0808">Transferase</keyword>
<dbReference type="PANTHER" id="PTHR10513">
    <property type="entry name" value="DEOXYNUCLEOSIDE KINASE"/>
    <property type="match status" value="1"/>
</dbReference>
<protein>
    <submittedName>
        <fullName evidence="6">Deoxynucleoside kinase</fullName>
    </submittedName>
</protein>
<dbReference type="GO" id="GO:0005737">
    <property type="term" value="C:cytoplasm"/>
    <property type="evidence" value="ECO:0007669"/>
    <property type="project" value="TreeGrafter"/>
</dbReference>
<comment type="similarity">
    <text evidence="1">Belongs to the DCK/DGK family.</text>
</comment>
<feature type="active site" description="Proton acceptor" evidence="2">
    <location>
        <position position="114"/>
    </location>
</feature>
<gene>
    <name evidence="6" type="ORF">KUF71_006015</name>
</gene>
<keyword evidence="7" id="KW-1185">Reference proteome</keyword>
<organism evidence="6 7">
    <name type="scientific">Frankliniella fusca</name>
    <dbReference type="NCBI Taxonomy" id="407009"/>
    <lineage>
        <taxon>Eukaryota</taxon>
        <taxon>Metazoa</taxon>
        <taxon>Ecdysozoa</taxon>
        <taxon>Arthropoda</taxon>
        <taxon>Hexapoda</taxon>
        <taxon>Insecta</taxon>
        <taxon>Pterygota</taxon>
        <taxon>Neoptera</taxon>
        <taxon>Paraneoptera</taxon>
        <taxon>Thysanoptera</taxon>
        <taxon>Terebrantia</taxon>
        <taxon>Thripoidea</taxon>
        <taxon>Thripidae</taxon>
        <taxon>Frankliniella</taxon>
    </lineage>
</organism>
<keyword evidence="6" id="KW-0418">Kinase</keyword>
<dbReference type="EMBL" id="JAHWGI010000466">
    <property type="protein sequence ID" value="KAK3915872.1"/>
    <property type="molecule type" value="Genomic_DNA"/>
</dbReference>
<feature type="binding site" evidence="3">
    <location>
        <begin position="37"/>
        <end position="45"/>
    </location>
    <ligand>
        <name>ATP</name>
        <dbReference type="ChEBI" id="CHEBI:30616"/>
    </ligand>
</feature>
<dbReference type="SUPFAM" id="SSF52540">
    <property type="entry name" value="P-loop containing nucleoside triphosphate hydrolases"/>
    <property type="match status" value="1"/>
</dbReference>
<reference evidence="6" key="2">
    <citation type="journal article" date="2023" name="BMC Genomics">
        <title>Pest status, molecular evolution, and epigenetic factors derived from the genome assembly of Frankliniella fusca, a thysanopteran phytovirus vector.</title>
        <authorList>
            <person name="Catto M.A."/>
            <person name="Labadie P.E."/>
            <person name="Jacobson A.L."/>
            <person name="Kennedy G.G."/>
            <person name="Srinivasan R."/>
            <person name="Hunt B.G."/>
        </authorList>
    </citation>
    <scope>NUCLEOTIDE SEQUENCE</scope>
    <source>
        <strain evidence="6">PL_HMW_Pooled</strain>
    </source>
</reference>
<dbReference type="GO" id="GO:0005524">
    <property type="term" value="F:ATP binding"/>
    <property type="evidence" value="ECO:0007669"/>
    <property type="project" value="UniProtKB-KW"/>
</dbReference>
<keyword evidence="3" id="KW-0067">ATP-binding</keyword>
<dbReference type="InterPro" id="IPR050566">
    <property type="entry name" value="Deoxyribonucleoside_kinase"/>
</dbReference>
<evidence type="ECO:0000256" key="2">
    <source>
        <dbReference type="PIRSR" id="PIRSR000705-1"/>
    </source>
</evidence>
<dbReference type="PIRSF" id="PIRSF000705">
    <property type="entry name" value="DNK"/>
    <property type="match status" value="1"/>
</dbReference>
<dbReference type="InterPro" id="IPR031314">
    <property type="entry name" value="DNK_dom"/>
</dbReference>
<evidence type="ECO:0000256" key="3">
    <source>
        <dbReference type="PIRSR" id="PIRSR000705-3"/>
    </source>
</evidence>
<accession>A0AAE1H6T4</accession>
<evidence type="ECO:0000313" key="7">
    <source>
        <dbReference type="Proteomes" id="UP001219518"/>
    </source>
</evidence>
<dbReference type="Proteomes" id="UP001219518">
    <property type="component" value="Unassembled WGS sequence"/>
</dbReference>
<comment type="caution">
    <text evidence="6">The sequence shown here is derived from an EMBL/GenBank/DDBJ whole genome shotgun (WGS) entry which is preliminary data.</text>
</comment>
<sequence>MARYLLIAAPALILLALTLLRCSAPPAARLRDVFLEGNIGAGKSTLATTLASTGKFDVYQEPVAEWQETGGFNFLQALTQDYSANAYLFQVLALGTLARRMRNAPSSTRLRIFERSARCALDVFSEYGHAVGAISQMEMETLRVLLDATRPEHPVVYLYVRVDPGEAWHRSRQRGRPEESSLPASYFTRLHRHLDDWLLRTEPAERINEVVVLDGSLPPDELATAAMEALEKICRSTGTDKY</sequence>
<evidence type="ECO:0000313" key="6">
    <source>
        <dbReference type="EMBL" id="KAK3915872.1"/>
    </source>
</evidence>
<evidence type="ECO:0000259" key="5">
    <source>
        <dbReference type="Pfam" id="PF01712"/>
    </source>
</evidence>
<dbReference type="Pfam" id="PF01712">
    <property type="entry name" value="dNK"/>
    <property type="match status" value="1"/>
</dbReference>